<dbReference type="EMBL" id="CAMAPE010000038">
    <property type="protein sequence ID" value="CAH9100083.1"/>
    <property type="molecule type" value="Genomic_DNA"/>
</dbReference>
<dbReference type="GO" id="GO:0009959">
    <property type="term" value="P:negative gravitropism"/>
    <property type="evidence" value="ECO:0007669"/>
    <property type="project" value="InterPro"/>
</dbReference>
<organism evidence="4 5">
    <name type="scientific">Cuscuta europaea</name>
    <name type="common">European dodder</name>
    <dbReference type="NCBI Taxonomy" id="41803"/>
    <lineage>
        <taxon>Eukaryota</taxon>
        <taxon>Viridiplantae</taxon>
        <taxon>Streptophyta</taxon>
        <taxon>Embryophyta</taxon>
        <taxon>Tracheophyta</taxon>
        <taxon>Spermatophyta</taxon>
        <taxon>Magnoliopsida</taxon>
        <taxon>eudicotyledons</taxon>
        <taxon>Gunneridae</taxon>
        <taxon>Pentapetalae</taxon>
        <taxon>asterids</taxon>
        <taxon>lamiids</taxon>
        <taxon>Solanales</taxon>
        <taxon>Convolvulaceae</taxon>
        <taxon>Cuscuteae</taxon>
        <taxon>Cuscuta</taxon>
        <taxon>Cuscuta subgen. Cuscuta</taxon>
    </lineage>
</organism>
<feature type="domain" description="DUF641" evidence="2">
    <location>
        <begin position="217"/>
        <end position="347"/>
    </location>
</feature>
<name>A0A9P0ZG79_CUSEU</name>
<proteinExistence type="predicted"/>
<dbReference type="InterPro" id="IPR056813">
    <property type="entry name" value="GIL1_IRKI_C"/>
</dbReference>
<evidence type="ECO:0000313" key="5">
    <source>
        <dbReference type="Proteomes" id="UP001152484"/>
    </source>
</evidence>
<gene>
    <name evidence="4" type="ORF">CEURO_LOCUS14760</name>
</gene>
<keyword evidence="5" id="KW-1185">Reference proteome</keyword>
<protein>
    <recommendedName>
        <fullName evidence="6">DUF641 domain-containing protein</fullName>
    </recommendedName>
</protein>
<dbReference type="InterPro" id="IPR006943">
    <property type="entry name" value="DUF641_pln"/>
</dbReference>
<evidence type="ECO:0000259" key="3">
    <source>
        <dbReference type="Pfam" id="PF24994"/>
    </source>
</evidence>
<dbReference type="InterPro" id="IPR040225">
    <property type="entry name" value="GIL1-like"/>
</dbReference>
<dbReference type="PANTHER" id="PTHR31161">
    <property type="entry name" value="PROTEIN GRAVITROPIC IN THE LIGHT 1"/>
    <property type="match status" value="1"/>
</dbReference>
<evidence type="ECO:0000313" key="4">
    <source>
        <dbReference type="EMBL" id="CAH9100083.1"/>
    </source>
</evidence>
<dbReference type="Proteomes" id="UP001152484">
    <property type="component" value="Unassembled WGS sequence"/>
</dbReference>
<evidence type="ECO:0000259" key="2">
    <source>
        <dbReference type="Pfam" id="PF04859"/>
    </source>
</evidence>
<feature type="coiled-coil region" evidence="1">
    <location>
        <begin position="300"/>
        <end position="348"/>
    </location>
</feature>
<keyword evidence="1" id="KW-0175">Coiled coil</keyword>
<dbReference type="GO" id="GO:0009639">
    <property type="term" value="P:response to red or far red light"/>
    <property type="evidence" value="ECO:0007669"/>
    <property type="project" value="InterPro"/>
</dbReference>
<dbReference type="AlphaFoldDB" id="A0A9P0ZG79"/>
<sequence>MSCTESGVVIFQKNFTVCSVDLVLKSLDQVTKVRNPQRLGVIAACWAGPLLRIRIRYTILEVTESPLNSPKNHVGSEYGTPRVGDSIFWIKSYSQKYRVIKDYLLNFLQVGNPYKSQDPCFAFPFLNTPSMTSFNRSSSCSGTDILSLSTKGMNLENIVTPRKTRLSRALAKAFHIRADQVNKKRKSLENDGIINSGNNDLLEGLEGGDGKLGERIAEEAFVAKLFACISAVKAAYADLQSAQSPYDPQGVQAADQMVVSEFQLLSQLKQSYYYYNNYKIQADRSLSFSSHENTLFLAEIKELKCILKTYKTTAKKLDAQDKLKGSEIMFLRAKLEEANKESNNLLEKSFEFPSPTKPTPSHFIKCLGETVSSIRSFVRVLTLEMKYAGWDLDVAAFSIQPDVVSFVKASHICYAFESFVTREMFDGFNHPNFDYSSNEASCLASSTSQRRYCCNKYLELIHPDIEESLFGNGVQRKMVMSGEYPNTAFFTCFVEMAKRVWILHDLAFSLEHDVSIFQVSKGTRFSDVYMENVNDNPFLSWDGLPERESRVAFTVLPGFRIGKTFIQCQVYLV</sequence>
<dbReference type="Pfam" id="PF04859">
    <property type="entry name" value="DUF641"/>
    <property type="match status" value="1"/>
</dbReference>
<accession>A0A9P0ZG79</accession>
<evidence type="ECO:0008006" key="6">
    <source>
        <dbReference type="Google" id="ProtNLM"/>
    </source>
</evidence>
<reference evidence="4" key="1">
    <citation type="submission" date="2022-07" db="EMBL/GenBank/DDBJ databases">
        <authorList>
            <person name="Macas J."/>
            <person name="Novak P."/>
            <person name="Neumann P."/>
        </authorList>
    </citation>
    <scope>NUCLEOTIDE SEQUENCE</scope>
</reference>
<comment type="caution">
    <text evidence="4">The sequence shown here is derived from an EMBL/GenBank/DDBJ whole genome shotgun (WGS) entry which is preliminary data.</text>
</comment>
<dbReference type="OrthoDB" id="1312608at2759"/>
<dbReference type="Pfam" id="PF24994">
    <property type="entry name" value="GIL1_IRKI_C"/>
    <property type="match status" value="1"/>
</dbReference>
<evidence type="ECO:0000256" key="1">
    <source>
        <dbReference type="SAM" id="Coils"/>
    </source>
</evidence>
<feature type="domain" description="GIL1/IRKI C-terminal" evidence="3">
    <location>
        <begin position="516"/>
        <end position="571"/>
    </location>
</feature>